<dbReference type="PANTHER" id="PTHR43445">
    <property type="entry name" value="UDP-N-ACETYLMURAMATE--L-ALANINE LIGASE-RELATED"/>
    <property type="match status" value="1"/>
</dbReference>
<reference evidence="4 5" key="1">
    <citation type="submission" date="2019-02" db="EMBL/GenBank/DDBJ databases">
        <title>Deep-cultivation of Planctomycetes and their phenomic and genomic characterization uncovers novel biology.</title>
        <authorList>
            <person name="Wiegand S."/>
            <person name="Jogler M."/>
            <person name="Boedeker C."/>
            <person name="Pinto D."/>
            <person name="Vollmers J."/>
            <person name="Rivas-Marin E."/>
            <person name="Kohn T."/>
            <person name="Peeters S.H."/>
            <person name="Heuer A."/>
            <person name="Rast P."/>
            <person name="Oberbeckmann S."/>
            <person name="Bunk B."/>
            <person name="Jeske O."/>
            <person name="Meyerdierks A."/>
            <person name="Storesund J.E."/>
            <person name="Kallscheuer N."/>
            <person name="Luecker S."/>
            <person name="Lage O.M."/>
            <person name="Pohl T."/>
            <person name="Merkel B.J."/>
            <person name="Hornburger P."/>
            <person name="Mueller R.-W."/>
            <person name="Bruemmer F."/>
            <person name="Labrenz M."/>
            <person name="Spormann A.M."/>
            <person name="Op den Camp H."/>
            <person name="Overmann J."/>
            <person name="Amann R."/>
            <person name="Jetten M.S.M."/>
            <person name="Mascher T."/>
            <person name="Medema M.H."/>
            <person name="Devos D.P."/>
            <person name="Kaster A.-K."/>
            <person name="Ovreas L."/>
            <person name="Rohde M."/>
            <person name="Galperin M.Y."/>
            <person name="Jogler C."/>
        </authorList>
    </citation>
    <scope>NUCLEOTIDE SEQUENCE [LARGE SCALE GENOMIC DNA]</scope>
    <source>
        <strain evidence="4 5">K22_7</strain>
    </source>
</reference>
<dbReference type="InterPro" id="IPR050061">
    <property type="entry name" value="MurCDEF_pg_biosynth"/>
</dbReference>
<dbReference type="Pfam" id="PF08245">
    <property type="entry name" value="Mur_ligase_M"/>
    <property type="match status" value="1"/>
</dbReference>
<dbReference type="AlphaFoldDB" id="A0A517N937"/>
<dbReference type="PANTHER" id="PTHR43445:SF1">
    <property type="entry name" value="PGA SYNTHASE CAPB"/>
    <property type="match status" value="1"/>
</dbReference>
<protein>
    <submittedName>
        <fullName evidence="4">Capsule biosynthesis protein CapB</fullName>
    </submittedName>
</protein>
<feature type="region of interest" description="Disordered" evidence="1">
    <location>
        <begin position="483"/>
        <end position="514"/>
    </location>
</feature>
<evidence type="ECO:0000256" key="2">
    <source>
        <dbReference type="SAM" id="Phobius"/>
    </source>
</evidence>
<feature type="compositionally biased region" description="Polar residues" evidence="1">
    <location>
        <begin position="483"/>
        <end position="504"/>
    </location>
</feature>
<evidence type="ECO:0000259" key="3">
    <source>
        <dbReference type="Pfam" id="PF08245"/>
    </source>
</evidence>
<dbReference type="GO" id="GO:0016881">
    <property type="term" value="F:acid-amino acid ligase activity"/>
    <property type="evidence" value="ECO:0007669"/>
    <property type="project" value="InterPro"/>
</dbReference>
<dbReference type="SUPFAM" id="SSF53623">
    <property type="entry name" value="MurD-like peptide ligases, catalytic domain"/>
    <property type="match status" value="1"/>
</dbReference>
<evidence type="ECO:0000313" key="5">
    <source>
        <dbReference type="Proteomes" id="UP000318538"/>
    </source>
</evidence>
<dbReference type="KEGG" id="rlc:K227x_20390"/>
<dbReference type="NCBIfam" id="TIGR04012">
    <property type="entry name" value="poly_gGlu_PgsB"/>
    <property type="match status" value="1"/>
</dbReference>
<name>A0A517N937_9BACT</name>
<evidence type="ECO:0000313" key="4">
    <source>
        <dbReference type="EMBL" id="QDT03655.1"/>
    </source>
</evidence>
<dbReference type="GO" id="GO:0016020">
    <property type="term" value="C:membrane"/>
    <property type="evidence" value="ECO:0007669"/>
    <property type="project" value="InterPro"/>
</dbReference>
<keyword evidence="2" id="KW-0472">Membrane</keyword>
<dbReference type="EMBL" id="CP036525">
    <property type="protein sequence ID" value="QDT03655.1"/>
    <property type="molecule type" value="Genomic_DNA"/>
</dbReference>
<feature type="transmembrane region" description="Helical" evidence="2">
    <location>
        <begin position="32"/>
        <end position="60"/>
    </location>
</feature>
<dbReference type="InterPro" id="IPR036565">
    <property type="entry name" value="Mur-like_cat_sf"/>
</dbReference>
<sequence>MASSGAVSLCQNDGCGFRFSLEFDSTNQKVRLVSFFTAFAALTAMAVTASLGFLLEAWLYRRRLHQIPIRIHVNGTRGKSSVARLIAAGLRSGGVRTCAKTTGTLARMIFPDGTEMPIFRPARANVIEQKRVVRAAVNSGAEALVIECMALQPLLQTVCELKLVQSTLGVITNARADHLDVMGPTRLDVARALAGTTPVGGTLFTAESRADSLSVMQMAASDRGSRMVRIDQRDSDQVTPEILAKFSYMEHAENVALALQVCQAAGVDRESALLGMWAASPDPGAMRVHCLALGQNSQWHFVNGFAANDPESTEGLWASAFDRFPGTSRRVLVMNCREDRPDRSTIMGQAVGAWLPADQIIVIGTGTEMFVRAAFANGVAAEKLSLLGDATSEEIANAIADHATLTEPSVMVMGIGNVAGPGFRLERFFEQNSVAVCGDDGNAWTPTRLPEVSRRLADPVVPAETAYPVEVIFQRIQPTNETTAASLPSVPNASAIRTTPSRTSLPVHELSGAV</sequence>
<dbReference type="Gene3D" id="3.40.1190.10">
    <property type="entry name" value="Mur-like, catalytic domain"/>
    <property type="match status" value="1"/>
</dbReference>
<dbReference type="InterPro" id="IPR008337">
    <property type="entry name" value="Capsule_biosynth_CapB"/>
</dbReference>
<keyword evidence="2" id="KW-0812">Transmembrane</keyword>
<keyword evidence="5" id="KW-1185">Reference proteome</keyword>
<feature type="domain" description="Mur ligase central" evidence="3">
    <location>
        <begin position="73"/>
        <end position="183"/>
    </location>
</feature>
<dbReference type="Proteomes" id="UP000318538">
    <property type="component" value="Chromosome"/>
</dbReference>
<accession>A0A517N937</accession>
<proteinExistence type="predicted"/>
<dbReference type="InterPro" id="IPR013221">
    <property type="entry name" value="Mur_ligase_cen"/>
</dbReference>
<dbReference type="GO" id="GO:0005524">
    <property type="term" value="F:ATP binding"/>
    <property type="evidence" value="ECO:0007669"/>
    <property type="project" value="InterPro"/>
</dbReference>
<dbReference type="GO" id="GO:0045227">
    <property type="term" value="P:capsule polysaccharide biosynthetic process"/>
    <property type="evidence" value="ECO:0007669"/>
    <property type="project" value="InterPro"/>
</dbReference>
<evidence type="ECO:0000256" key="1">
    <source>
        <dbReference type="SAM" id="MobiDB-lite"/>
    </source>
</evidence>
<keyword evidence="2" id="KW-1133">Transmembrane helix</keyword>
<dbReference type="PRINTS" id="PR01758">
    <property type="entry name" value="CAPSULEPROTB"/>
</dbReference>
<gene>
    <name evidence="4" type="primary">capB_1</name>
    <name evidence="4" type="ORF">K227x_20390</name>
</gene>
<organism evidence="4 5">
    <name type="scientific">Rubripirellula lacrimiformis</name>
    <dbReference type="NCBI Taxonomy" id="1930273"/>
    <lineage>
        <taxon>Bacteria</taxon>
        <taxon>Pseudomonadati</taxon>
        <taxon>Planctomycetota</taxon>
        <taxon>Planctomycetia</taxon>
        <taxon>Pirellulales</taxon>
        <taxon>Pirellulaceae</taxon>
        <taxon>Rubripirellula</taxon>
    </lineage>
</organism>